<dbReference type="EMBL" id="LGGN01000002">
    <property type="protein sequence ID" value="KUK78805.1"/>
    <property type="molecule type" value="Genomic_DNA"/>
</dbReference>
<reference evidence="3" key="1">
    <citation type="journal article" date="2015" name="MBio">
        <title>Genome-Resolved Metagenomic Analysis Reveals Roles for Candidate Phyla and Other Microbial Community Members in Biogeochemical Transformations in Oil Reservoirs.</title>
        <authorList>
            <person name="Hu P."/>
            <person name="Tom L."/>
            <person name="Singh A."/>
            <person name="Thomas B.C."/>
            <person name="Baker B.J."/>
            <person name="Piceno Y.M."/>
            <person name="Andersen G.L."/>
            <person name="Banfield J.F."/>
        </authorList>
    </citation>
    <scope>NUCLEOTIDE SEQUENCE [LARGE SCALE GENOMIC DNA]</scope>
</reference>
<gene>
    <name evidence="2" type="ORF">XD92_0026</name>
</gene>
<evidence type="ECO:0000313" key="3">
    <source>
        <dbReference type="Proteomes" id="UP000053860"/>
    </source>
</evidence>
<evidence type="ECO:0000256" key="1">
    <source>
        <dbReference type="SAM" id="SignalP"/>
    </source>
</evidence>
<protein>
    <submittedName>
        <fullName evidence="2">Uncharacterized protein</fullName>
    </submittedName>
</protein>
<sequence>MKIYFWLLTVSLLLLLPHLKGSAATEVPTHGCIDARSLPFGDAVSEMIYDMLGNEMGRHTVTVVSPEMVHVKLTFRLDQPFRQDDWQMTLTPGFTPSFHWSPHLTPTPHHIIDQHVFRSPALIVSDEQQVLALIPDLNMMREGTPVRWYLDLDAEQNKLILGMSNSSVDDHVLFRRTPGASYPVGEVEIGFYLLSSRGEDAIQNPFRKPLEFMWSHWGRPLYKNGNPLEGSLEPYVEHTYHWAFNSWSDAVWQEFTLNGRKVGAPVFIVNVTQSPNYSGRVNEREFRSIWNQAWFSSLRSASGLYRYARRTGNDQLLQKARMTKELALSFPQREGFFYGLIGTEMEEVLEEGKKYNRSKGWNTSYWGNSNRNPYSWNPREAPFHILDMSWTALLMLRWYDELEQDQRLLRYAERYAAALMQKQRTDGFFPGWLDLNSLQPMQHLNDSPETSLSVTFLLKLYELTGESSYRTAALKALDAVIREVIPVGRWEDFETYWSCSRYGSDHLVGKKVTRNNMHKQNNFSIFWTAEALFEAYRLTSDKYYLSLGERTLDELLMTQASWQPPYMYVNVLGGFGVMNADGEWNDSRQSLFAGLILRYGALLEREEYRERGIAALKASFVMMYAPENPVTRRQWEKVYPFFGEADYGFTMENYGHGGRTSPEGEGMGEFTIYDWGNGAAAEAYNRILDHFPEIGKIIR</sequence>
<proteinExistence type="predicted"/>
<feature type="chain" id="PRO_5007171875" evidence="1">
    <location>
        <begin position="24"/>
        <end position="699"/>
    </location>
</feature>
<dbReference type="PATRIC" id="fig|294710.3.peg.1001"/>
<organism evidence="2 3">
    <name type="scientific">Proteiniphilum acetatigenes</name>
    <dbReference type="NCBI Taxonomy" id="294710"/>
    <lineage>
        <taxon>Bacteria</taxon>
        <taxon>Pseudomonadati</taxon>
        <taxon>Bacteroidota</taxon>
        <taxon>Bacteroidia</taxon>
        <taxon>Bacteroidales</taxon>
        <taxon>Dysgonomonadaceae</taxon>
        <taxon>Proteiniphilum</taxon>
    </lineage>
</organism>
<dbReference type="InterPro" id="IPR008928">
    <property type="entry name" value="6-hairpin_glycosidase_sf"/>
</dbReference>
<evidence type="ECO:0000313" key="2">
    <source>
        <dbReference type="EMBL" id="KUK78805.1"/>
    </source>
</evidence>
<dbReference type="GO" id="GO:0005975">
    <property type="term" value="P:carbohydrate metabolic process"/>
    <property type="evidence" value="ECO:0007669"/>
    <property type="project" value="InterPro"/>
</dbReference>
<name>A0A124FXR0_9BACT</name>
<dbReference type="Proteomes" id="UP000053860">
    <property type="component" value="Unassembled WGS sequence"/>
</dbReference>
<accession>A0A124FXR0</accession>
<keyword evidence="1" id="KW-0732">Signal</keyword>
<dbReference type="AlphaFoldDB" id="A0A124FXR0"/>
<dbReference type="SUPFAM" id="SSF48208">
    <property type="entry name" value="Six-hairpin glycosidases"/>
    <property type="match status" value="2"/>
</dbReference>
<feature type="signal peptide" evidence="1">
    <location>
        <begin position="1"/>
        <end position="23"/>
    </location>
</feature>
<dbReference type="STRING" id="1123008.GCA_000380985_00542"/>
<comment type="caution">
    <text evidence="2">The sequence shown here is derived from an EMBL/GenBank/DDBJ whole genome shotgun (WGS) entry which is preliminary data.</text>
</comment>
<dbReference type="Gene3D" id="1.50.10.20">
    <property type="match status" value="1"/>
</dbReference>